<comment type="caution">
    <text evidence="1">The sequence shown here is derived from an EMBL/GenBank/DDBJ whole genome shotgun (WGS) entry which is preliminary data.</text>
</comment>
<dbReference type="Pfam" id="PF14398">
    <property type="entry name" value="ATPgrasp_YheCD"/>
    <property type="match status" value="1"/>
</dbReference>
<dbReference type="Proteomes" id="UP001518925">
    <property type="component" value="Unassembled WGS sequence"/>
</dbReference>
<accession>A0ABS2DH28</accession>
<name>A0ABS2DH28_9BACI</name>
<reference evidence="1 2" key="1">
    <citation type="submission" date="2021-02" db="EMBL/GenBank/DDBJ databases">
        <title>Bacillus sp. RD4P76, an endophyte from a halophyte.</title>
        <authorList>
            <person name="Sun J.-Q."/>
        </authorList>
    </citation>
    <scope>NUCLEOTIDE SEQUENCE [LARGE SCALE GENOMIC DNA]</scope>
    <source>
        <strain evidence="1 2">RD4P76</strain>
    </source>
</reference>
<evidence type="ECO:0000313" key="2">
    <source>
        <dbReference type="Proteomes" id="UP001518925"/>
    </source>
</evidence>
<dbReference type="SUPFAM" id="SSF56059">
    <property type="entry name" value="Glutathione synthetase ATP-binding domain-like"/>
    <property type="match status" value="1"/>
</dbReference>
<keyword evidence="2" id="KW-1185">Reference proteome</keyword>
<dbReference type="Gene3D" id="3.30.470.20">
    <property type="entry name" value="ATP-grasp fold, B domain"/>
    <property type="match status" value="1"/>
</dbReference>
<dbReference type="InterPro" id="IPR026838">
    <property type="entry name" value="YheC/D"/>
</dbReference>
<dbReference type="EMBL" id="JAFELM010000027">
    <property type="protein sequence ID" value="MBM6617777.1"/>
    <property type="molecule type" value="Genomic_DNA"/>
</dbReference>
<sequence>MKNTVMVKELHGETMTVKLPPQLFRTSLGGIGFGTMQLHCSITVHSDNSDVLYMSSDIISELNLPLHRTLHYFIHHDIFHIGPLIGIFTAGFTDSLLRPIGERSLFFAKLLSTEKSVGVCAFVFGAHLINWDEGTVTGYFYNEKEGWTKQNIPLPNVIYDRLPNRRTENHSGIKSIKHRLQSEYLIPWYNPGFFSKWDLYQQLIQDKHLNKYLPETLYQPSFKDIEQMVKKHKHVYIKPANGSLGLGIYQVVMSDEGTYYCRYKDGEENRLQKFSSLKKLISYLFRHKNLDQYLVQQGIDLIRYENRAVDFRIHTNRDENGTWRMTALAAKIAGRGSVTTHLNNGGMIKTLEELFPAKETYEQLNSSLQNTVLQFSQAISERTNGCIGEIGFDIGLDREGHIWLFEANSKPGRSIFSHPKLRMQDRLTRELSMSFAIYLTRLELERQEVHYK</sequence>
<evidence type="ECO:0000313" key="1">
    <source>
        <dbReference type="EMBL" id="MBM6617777.1"/>
    </source>
</evidence>
<protein>
    <submittedName>
        <fullName evidence="1">YheC/YheD family protein</fullName>
    </submittedName>
</protein>
<dbReference type="RefSeq" id="WP_204203144.1">
    <property type="nucleotide sequence ID" value="NZ_JAFELM010000027.1"/>
</dbReference>
<proteinExistence type="predicted"/>
<organism evidence="1 2">
    <name type="scientific">Bacillus suaedaesalsae</name>
    <dbReference type="NCBI Taxonomy" id="2810349"/>
    <lineage>
        <taxon>Bacteria</taxon>
        <taxon>Bacillati</taxon>
        <taxon>Bacillota</taxon>
        <taxon>Bacilli</taxon>
        <taxon>Bacillales</taxon>
        <taxon>Bacillaceae</taxon>
        <taxon>Bacillus</taxon>
    </lineage>
</organism>
<gene>
    <name evidence="1" type="ORF">JR050_08860</name>
</gene>